<dbReference type="InterPro" id="IPR000387">
    <property type="entry name" value="Tyr_Pase_dom"/>
</dbReference>
<evidence type="ECO:0000313" key="4">
    <source>
        <dbReference type="Proteomes" id="UP000501727"/>
    </source>
</evidence>
<gene>
    <name evidence="3" type="ORF">ADCFC_03600</name>
</gene>
<dbReference type="SUPFAM" id="SSF52799">
    <property type="entry name" value="(Phosphotyrosine protein) phosphatases II"/>
    <property type="match status" value="1"/>
</dbReference>
<evidence type="ECO:0000256" key="1">
    <source>
        <dbReference type="ARBA" id="ARBA00009580"/>
    </source>
</evidence>
<dbReference type="InterPro" id="IPR026893">
    <property type="entry name" value="Tyr/Ser_Pase_IphP-type"/>
</dbReference>
<dbReference type="InterPro" id="IPR016130">
    <property type="entry name" value="Tyr_Pase_AS"/>
</dbReference>
<evidence type="ECO:0000259" key="2">
    <source>
        <dbReference type="PROSITE" id="PS50056"/>
    </source>
</evidence>
<dbReference type="Gene3D" id="3.90.190.10">
    <property type="entry name" value="Protein tyrosine phosphatase superfamily"/>
    <property type="match status" value="1"/>
</dbReference>
<keyword evidence="4" id="KW-1185">Reference proteome</keyword>
<dbReference type="AlphaFoldDB" id="A0A6F8SJ17"/>
<evidence type="ECO:0000313" key="3">
    <source>
        <dbReference type="EMBL" id="BCA87861.1"/>
    </source>
</evidence>
<dbReference type="PANTHER" id="PTHR31126:SF1">
    <property type="entry name" value="TYROSINE SPECIFIC PROTEIN PHOSPHATASES DOMAIN-CONTAINING PROTEIN"/>
    <property type="match status" value="1"/>
</dbReference>
<dbReference type="PROSITE" id="PS50056">
    <property type="entry name" value="TYR_PHOSPHATASE_2"/>
    <property type="match status" value="1"/>
</dbReference>
<dbReference type="KEGG" id="ahat:ADCFC_04800"/>
<protein>
    <recommendedName>
        <fullName evidence="2">Tyrosine specific protein phosphatases domain-containing protein</fullName>
    </recommendedName>
</protein>
<dbReference type="GO" id="GO:0004721">
    <property type="term" value="F:phosphoprotein phosphatase activity"/>
    <property type="evidence" value="ECO:0007669"/>
    <property type="project" value="InterPro"/>
</dbReference>
<accession>A0A6F8SJ17</accession>
<dbReference type="Pfam" id="PF13350">
    <property type="entry name" value="Y_phosphatase3"/>
    <property type="match status" value="1"/>
</dbReference>
<dbReference type="InterPro" id="IPR029021">
    <property type="entry name" value="Prot-tyrosine_phosphatase-like"/>
</dbReference>
<name>A0A6F8SJ17_9ACTN</name>
<comment type="similarity">
    <text evidence="1">Belongs to the protein-tyrosine phosphatase family.</text>
</comment>
<dbReference type="Proteomes" id="UP000501727">
    <property type="component" value="Chromosome"/>
</dbReference>
<organism evidence="3 4">
    <name type="scientific">Adlercreutzia hattorii</name>
    <dbReference type="NCBI Taxonomy" id="2707299"/>
    <lineage>
        <taxon>Bacteria</taxon>
        <taxon>Bacillati</taxon>
        <taxon>Actinomycetota</taxon>
        <taxon>Coriobacteriia</taxon>
        <taxon>Eggerthellales</taxon>
        <taxon>Eggerthellaceae</taxon>
        <taxon>Adlercreutzia</taxon>
    </lineage>
</organism>
<dbReference type="EMBL" id="AP022829">
    <property type="protein sequence ID" value="BCA87861.1"/>
    <property type="molecule type" value="Genomic_DNA"/>
</dbReference>
<sequence length="345" mass="37907">MANESGNPLAPRTRPPYYAGTPIEFAGYVDDFDRAICAMEFSLDDGASWTAYPTAAVDKSRGVNWRFVYTPETPGRYLLKVRPVTEDGEPSALVAGFAFEALPAGGTYGDARIRAVGGSFRDARIFRSRELSNLTGEEAAFLSGALGIATIYDLRTAAEVAAHPEPYIVGMRTVALEPSTEHRRKDSDKRLIAGVIERYGEPEERMGANYRRYVREYPLVGQALRSMAAEGRPALIHCVNGKDRTGVLCATLLRATGADEDAIMEDYLRVNADHADLIAEEAAHLDGGMTDHERAILLSFLEARPAYLRAYFDEIDRLYGSFAAYLREGLHLTPEATESLRALVA</sequence>
<feature type="domain" description="Tyrosine specific protein phosphatases" evidence="2">
    <location>
        <begin position="211"/>
        <end position="285"/>
    </location>
</feature>
<reference evidence="4" key="2">
    <citation type="submission" date="2020-03" db="EMBL/GenBank/DDBJ databases">
        <title>Complete Genome Sequence of Adlercreutzia sp. strain 8CFCBH1 Producing Equol, Isolated from Healthy Japanese Feces.</title>
        <authorList>
            <person name="Ogata Y."/>
            <person name="Sakamoto M."/>
            <person name="Ohkuma M."/>
            <person name="Hattori M."/>
            <person name="Suda W."/>
        </authorList>
    </citation>
    <scope>NUCLEOTIDE SEQUENCE [LARGE SCALE GENOMIC DNA]</scope>
    <source>
        <strain evidence="4">8CFCBH1</strain>
    </source>
</reference>
<proteinExistence type="inferred from homology"/>
<dbReference type="PANTHER" id="PTHR31126">
    <property type="entry name" value="TYROSINE-PROTEIN PHOSPHATASE"/>
    <property type="match status" value="1"/>
</dbReference>
<dbReference type="RefSeq" id="WP_173111762.1">
    <property type="nucleotide sequence ID" value="NZ_AP022829.1"/>
</dbReference>
<dbReference type="PROSITE" id="PS00383">
    <property type="entry name" value="TYR_PHOSPHATASE_1"/>
    <property type="match status" value="1"/>
</dbReference>
<reference evidence="4" key="1">
    <citation type="journal article" date="2020" name="Microbiol. Resour. Announc.">
        <title>Complete Genome Sequence of Adlercreutzia sp. Strain 8CFCBH1, a Potent Producer of Equol, Isolated from Healthy Japanese Feces.</title>
        <authorList>
            <person name="Ogata Y."/>
            <person name="Sakamoto M."/>
            <person name="Ohkuma M."/>
            <person name="Hattori M."/>
            <person name="Suda W."/>
        </authorList>
    </citation>
    <scope>NUCLEOTIDE SEQUENCE [LARGE SCALE GENOMIC DNA]</scope>
    <source>
        <strain evidence="4">8CFCBH1</strain>
    </source>
</reference>